<evidence type="ECO:0000259" key="2">
    <source>
        <dbReference type="PROSITE" id="PS50222"/>
    </source>
</evidence>
<organism evidence="3 4">
    <name type="scientific">Polynucleobacter meluiroseus</name>
    <dbReference type="NCBI Taxonomy" id="1938814"/>
    <lineage>
        <taxon>Bacteria</taxon>
        <taxon>Pseudomonadati</taxon>
        <taxon>Pseudomonadota</taxon>
        <taxon>Betaproteobacteria</taxon>
        <taxon>Burkholderiales</taxon>
        <taxon>Burkholderiaceae</taxon>
        <taxon>Polynucleobacter</taxon>
    </lineage>
</organism>
<feature type="domain" description="EF-hand" evidence="2">
    <location>
        <begin position="33"/>
        <end position="68"/>
    </location>
</feature>
<sequence length="91" mass="9865">MTSQLIKRATMVALLLISLGAVNAVHAQANMSAKDQEIVARFKAADKNHDGKLTLVEAKAGMPRVAEHFSYIDSEGRGYVTLDQILALANR</sequence>
<evidence type="ECO:0000256" key="1">
    <source>
        <dbReference type="SAM" id="SignalP"/>
    </source>
</evidence>
<name>A0A240E344_9BURK</name>
<keyword evidence="4" id="KW-1185">Reference proteome</keyword>
<accession>A0A240E344</accession>
<dbReference type="InterPro" id="IPR011992">
    <property type="entry name" value="EF-hand-dom_pair"/>
</dbReference>
<dbReference type="RefSeq" id="WP_243391957.1">
    <property type="nucleotide sequence ID" value="NZ_OANS01000004.1"/>
</dbReference>
<feature type="signal peptide" evidence="1">
    <location>
        <begin position="1"/>
        <end position="27"/>
    </location>
</feature>
<dbReference type="SUPFAM" id="SSF47473">
    <property type="entry name" value="EF-hand"/>
    <property type="match status" value="1"/>
</dbReference>
<feature type="chain" id="PRO_5012896123" description="EF-hand domain-containing protein" evidence="1">
    <location>
        <begin position="28"/>
        <end position="91"/>
    </location>
</feature>
<dbReference type="AlphaFoldDB" id="A0A240E344"/>
<evidence type="ECO:0000313" key="4">
    <source>
        <dbReference type="Proteomes" id="UP000218069"/>
    </source>
</evidence>
<dbReference type="PROSITE" id="PS50222">
    <property type="entry name" value="EF_HAND_2"/>
    <property type="match status" value="1"/>
</dbReference>
<dbReference type="EMBL" id="OANS01000004">
    <property type="protein sequence ID" value="SNX29290.1"/>
    <property type="molecule type" value="Genomic_DNA"/>
</dbReference>
<dbReference type="Proteomes" id="UP000218069">
    <property type="component" value="Unassembled WGS sequence"/>
</dbReference>
<keyword evidence="1" id="KW-0732">Signal</keyword>
<dbReference type="Gene3D" id="1.10.238.10">
    <property type="entry name" value="EF-hand"/>
    <property type="match status" value="1"/>
</dbReference>
<reference evidence="4" key="1">
    <citation type="submission" date="2017-08" db="EMBL/GenBank/DDBJ databases">
        <authorList>
            <person name="Varghese N."/>
            <person name="Submissions S."/>
        </authorList>
    </citation>
    <scope>NUCLEOTIDE SEQUENCE [LARGE SCALE GENOMIC DNA]</scope>
    <source>
        <strain evidence="4">AP-Melu-1000-B4</strain>
    </source>
</reference>
<proteinExistence type="predicted"/>
<evidence type="ECO:0000313" key="3">
    <source>
        <dbReference type="EMBL" id="SNX29290.1"/>
    </source>
</evidence>
<gene>
    <name evidence="3" type="ORF">SAMN06295945_1659</name>
</gene>
<dbReference type="GO" id="GO:0005509">
    <property type="term" value="F:calcium ion binding"/>
    <property type="evidence" value="ECO:0007669"/>
    <property type="project" value="InterPro"/>
</dbReference>
<dbReference type="InterPro" id="IPR002048">
    <property type="entry name" value="EF_hand_dom"/>
</dbReference>
<protein>
    <recommendedName>
        <fullName evidence="2">EF-hand domain-containing protein</fullName>
    </recommendedName>
</protein>